<evidence type="ECO:0000313" key="2">
    <source>
        <dbReference type="Proteomes" id="UP001057402"/>
    </source>
</evidence>
<proteinExistence type="predicted"/>
<name>A0ACB9RSM6_9MYRT</name>
<keyword evidence="2" id="KW-1185">Reference proteome</keyword>
<reference evidence="2" key="1">
    <citation type="journal article" date="2023" name="Front. Plant Sci.">
        <title>Chromosomal-level genome assembly of Melastoma candidum provides insights into trichome evolution.</title>
        <authorList>
            <person name="Zhong Y."/>
            <person name="Wu W."/>
            <person name="Sun C."/>
            <person name="Zou P."/>
            <person name="Liu Y."/>
            <person name="Dai S."/>
            <person name="Zhou R."/>
        </authorList>
    </citation>
    <scope>NUCLEOTIDE SEQUENCE [LARGE SCALE GENOMIC DNA]</scope>
</reference>
<dbReference type="EMBL" id="CM042882">
    <property type="protein sequence ID" value="KAI4381452.1"/>
    <property type="molecule type" value="Genomic_DNA"/>
</dbReference>
<organism evidence="1 2">
    <name type="scientific">Melastoma candidum</name>
    <dbReference type="NCBI Taxonomy" id="119954"/>
    <lineage>
        <taxon>Eukaryota</taxon>
        <taxon>Viridiplantae</taxon>
        <taxon>Streptophyta</taxon>
        <taxon>Embryophyta</taxon>
        <taxon>Tracheophyta</taxon>
        <taxon>Spermatophyta</taxon>
        <taxon>Magnoliopsida</taxon>
        <taxon>eudicotyledons</taxon>
        <taxon>Gunneridae</taxon>
        <taxon>Pentapetalae</taxon>
        <taxon>rosids</taxon>
        <taxon>malvids</taxon>
        <taxon>Myrtales</taxon>
        <taxon>Melastomataceae</taxon>
        <taxon>Melastomatoideae</taxon>
        <taxon>Melastomateae</taxon>
        <taxon>Melastoma</taxon>
    </lineage>
</organism>
<accession>A0ACB9RSM6</accession>
<protein>
    <submittedName>
        <fullName evidence="1">Uncharacterized protein</fullName>
    </submittedName>
</protein>
<sequence>MEGEVMEAYHCSHPGERNVMVAIDEGEYSHYALVWTLDNLRESVQKTTVLIFMAHPPANRNITFAAGLANARVYCPVSSNPDFVKSVEENQNKLTAAYLEKAKEICASRGVKAETIADVGDPKEAICEAVLKYNVGLLIMGERGLGKIKRAILGSVSSYCLQYAKCPVLVVKKQQ</sequence>
<gene>
    <name evidence="1" type="ORF">MLD38_007522</name>
</gene>
<evidence type="ECO:0000313" key="1">
    <source>
        <dbReference type="EMBL" id="KAI4381452.1"/>
    </source>
</evidence>
<comment type="caution">
    <text evidence="1">The sequence shown here is derived from an EMBL/GenBank/DDBJ whole genome shotgun (WGS) entry which is preliminary data.</text>
</comment>
<dbReference type="Proteomes" id="UP001057402">
    <property type="component" value="Chromosome 3"/>
</dbReference>